<gene>
    <name evidence="2" type="ordered locus">Corgl_1245</name>
</gene>
<sequence>MGDELHDPACAGARAPKAVNGDRDAFALTRRSFLGGVAAVGSLAALAACSRLPKQGASIPGSQTSAQTGPAKLAVAISQPAAIDPINVRDAAGLQVVFQLFDPLLRYDFEQAAPVGLAASSFEASDDAKTFTFHLRQASFHNGDPVRSEDFKRAWECIVDPDSVLAKNLGSSQVAHHLSLVDGYQSLRSGAASGLAGLECPDAQTLVVRLSAPYADFPSIAAHPALGPVPASALVDPKGFAAAPVGNGPFRMIGSWDEHAQSIELQRFEAYPSPSEIDAISLGIQPDAERAFREFQIGNLDICDCPITQYEKAKGDRGMSADGCTMEEGARLVLGSELSTYFICCNTTIEPLSNPDFRRAVSLAIDRDEICRSVFKSTRIPADDIIPPHIPGYRRGAWPYARHDPQAAAALLDKIYPKGKDGSRGVKLKLSFNPDGGHKKVMEAIIRDLADVGIDCETDTAESDVLIGRYQNRQYQLAHMDWTADYPIMDSVLFPLFHSSSLQGSNRSGFTSAEVDASINEARTIKEESSRISRFQDANTLIAQMCPIIPLMYFTHIVLGSDRISRLYIDPQTRIHLADATPS</sequence>
<dbReference type="PROSITE" id="PS51318">
    <property type="entry name" value="TAT"/>
    <property type="match status" value="1"/>
</dbReference>
<dbReference type="RefSeq" id="WP_013709089.1">
    <property type="nucleotide sequence ID" value="NC_015389.1"/>
</dbReference>
<dbReference type="Proteomes" id="UP000006851">
    <property type="component" value="Chromosome"/>
</dbReference>
<feature type="domain" description="Solute-binding protein family 5" evidence="1">
    <location>
        <begin position="115"/>
        <end position="500"/>
    </location>
</feature>
<dbReference type="EMBL" id="CP002628">
    <property type="protein sequence ID" value="AEB07346.1"/>
    <property type="molecule type" value="Genomic_DNA"/>
</dbReference>
<reference evidence="3" key="1">
    <citation type="journal article" date="2013" name="Stand. Genomic Sci.">
        <title>Complete genome sequence of Coriobacterium glomerans type strain (PW2(T)) from the midgut of Pyrrhocoris apterus L. (red soldier bug).</title>
        <authorList>
            <person name="Stackebrandt E."/>
            <person name="Zeytun A."/>
            <person name="Lapidus A."/>
            <person name="Nolan M."/>
            <person name="Lucas S."/>
            <person name="Hammon N."/>
            <person name="Deshpande S."/>
            <person name="Cheng J.F."/>
            <person name="Tapia R."/>
            <person name="Goodwin L.A."/>
            <person name="Pitluck S."/>
            <person name="Liolios K."/>
            <person name="Pagani I."/>
            <person name="Ivanova N."/>
            <person name="Mavromatis K."/>
            <person name="Mikhailova N."/>
            <person name="Huntemann M."/>
            <person name="Pati A."/>
            <person name="Chen A."/>
            <person name="Palaniappan K."/>
            <person name="Chang Y.J."/>
            <person name="Land M."/>
            <person name="Hauser L."/>
            <person name="Rohde M."/>
            <person name="Pukall R."/>
            <person name="Goker M."/>
            <person name="Detter J.C."/>
            <person name="Woyke T."/>
            <person name="Bristow J."/>
            <person name="Eisen J.A."/>
            <person name="Markowitz V."/>
            <person name="Hugenholtz P."/>
            <person name="Kyrpides N.C."/>
            <person name="Klenk H.P."/>
        </authorList>
    </citation>
    <scope>NUCLEOTIDE SEQUENCE</scope>
    <source>
        <strain evidence="3">ATCC 49209 / DSM 20642 / JCM 10262 / PW2</strain>
    </source>
</reference>
<evidence type="ECO:0000313" key="2">
    <source>
        <dbReference type="EMBL" id="AEB07346.1"/>
    </source>
</evidence>
<keyword evidence="3" id="KW-1185">Reference proteome</keyword>
<dbReference type="GO" id="GO:0042597">
    <property type="term" value="C:periplasmic space"/>
    <property type="evidence" value="ECO:0007669"/>
    <property type="project" value="UniProtKB-ARBA"/>
</dbReference>
<dbReference type="Pfam" id="PF00496">
    <property type="entry name" value="SBP_bac_5"/>
    <property type="match status" value="1"/>
</dbReference>
<dbReference type="InterPro" id="IPR030678">
    <property type="entry name" value="Peptide/Ni-bd"/>
</dbReference>
<dbReference type="PANTHER" id="PTHR30290">
    <property type="entry name" value="PERIPLASMIC BINDING COMPONENT OF ABC TRANSPORTER"/>
    <property type="match status" value="1"/>
</dbReference>
<protein>
    <submittedName>
        <fullName evidence="2">Extracellular solute-binding protein family 5</fullName>
    </submittedName>
</protein>
<organism evidence="2 3">
    <name type="scientific">Coriobacterium glomerans (strain ATCC 49209 / DSM 20642 / JCM 10262 / PW2)</name>
    <dbReference type="NCBI Taxonomy" id="700015"/>
    <lineage>
        <taxon>Bacteria</taxon>
        <taxon>Bacillati</taxon>
        <taxon>Actinomycetota</taxon>
        <taxon>Coriobacteriia</taxon>
        <taxon>Coriobacteriales</taxon>
        <taxon>Coriobacteriaceae</taxon>
        <taxon>Coriobacterium</taxon>
    </lineage>
</organism>
<dbReference type="NCBIfam" id="TIGR01409">
    <property type="entry name" value="TAT_signal_seq"/>
    <property type="match status" value="1"/>
</dbReference>
<evidence type="ECO:0000313" key="3">
    <source>
        <dbReference type="Proteomes" id="UP000006851"/>
    </source>
</evidence>
<dbReference type="InterPro" id="IPR000914">
    <property type="entry name" value="SBP_5_dom"/>
</dbReference>
<dbReference type="eggNOG" id="COG4166">
    <property type="taxonomic scope" value="Bacteria"/>
</dbReference>
<dbReference type="Gene3D" id="3.90.76.10">
    <property type="entry name" value="Dipeptide-binding Protein, Domain 1"/>
    <property type="match status" value="1"/>
</dbReference>
<dbReference type="SUPFAM" id="SSF53850">
    <property type="entry name" value="Periplasmic binding protein-like II"/>
    <property type="match status" value="1"/>
</dbReference>
<dbReference type="OrthoDB" id="9046151at2"/>
<dbReference type="STRING" id="700015.Corgl_1245"/>
<dbReference type="GO" id="GO:0015833">
    <property type="term" value="P:peptide transport"/>
    <property type="evidence" value="ECO:0007669"/>
    <property type="project" value="TreeGrafter"/>
</dbReference>
<evidence type="ECO:0000259" key="1">
    <source>
        <dbReference type="Pfam" id="PF00496"/>
    </source>
</evidence>
<dbReference type="PANTHER" id="PTHR30290:SF83">
    <property type="entry name" value="ABC TRANSPORTER SUBSTRATE-BINDING PROTEIN"/>
    <property type="match status" value="1"/>
</dbReference>
<dbReference type="InterPro" id="IPR039424">
    <property type="entry name" value="SBP_5"/>
</dbReference>
<dbReference type="AlphaFoldDB" id="F2N8G3"/>
<accession>F2N8G3</accession>
<dbReference type="InterPro" id="IPR019546">
    <property type="entry name" value="TAT_signal_bac_arc"/>
</dbReference>
<dbReference type="Gene3D" id="3.10.105.10">
    <property type="entry name" value="Dipeptide-binding Protein, Domain 3"/>
    <property type="match status" value="1"/>
</dbReference>
<dbReference type="GO" id="GO:0043190">
    <property type="term" value="C:ATP-binding cassette (ABC) transporter complex"/>
    <property type="evidence" value="ECO:0007669"/>
    <property type="project" value="InterPro"/>
</dbReference>
<dbReference type="PIRSF" id="PIRSF002741">
    <property type="entry name" value="MppA"/>
    <property type="match status" value="1"/>
</dbReference>
<dbReference type="CDD" id="cd00995">
    <property type="entry name" value="PBP2_NikA_DppA_OppA_like"/>
    <property type="match status" value="1"/>
</dbReference>
<name>F2N8G3_CORGP</name>
<dbReference type="HOGENOM" id="CLU_017028_0_3_11"/>
<dbReference type="Gene3D" id="3.40.190.10">
    <property type="entry name" value="Periplasmic binding protein-like II"/>
    <property type="match status" value="1"/>
</dbReference>
<dbReference type="GO" id="GO:1904680">
    <property type="term" value="F:peptide transmembrane transporter activity"/>
    <property type="evidence" value="ECO:0007669"/>
    <property type="project" value="TreeGrafter"/>
</dbReference>
<proteinExistence type="predicted"/>
<dbReference type="KEGG" id="cgo:Corgl_1245"/>
<dbReference type="InterPro" id="IPR006311">
    <property type="entry name" value="TAT_signal"/>
</dbReference>